<evidence type="ECO:0000313" key="1">
    <source>
        <dbReference type="EMBL" id="JAE17798.1"/>
    </source>
</evidence>
<dbReference type="AlphaFoldDB" id="A0A0A9GAR4"/>
<name>A0A0A9GAR4_ARUDO</name>
<reference evidence="1" key="2">
    <citation type="journal article" date="2015" name="Data Brief">
        <title>Shoot transcriptome of the giant reed, Arundo donax.</title>
        <authorList>
            <person name="Barrero R.A."/>
            <person name="Guerrero F.D."/>
            <person name="Moolhuijzen P."/>
            <person name="Goolsby J.A."/>
            <person name="Tidwell J."/>
            <person name="Bellgard S.E."/>
            <person name="Bellgard M.I."/>
        </authorList>
    </citation>
    <scope>NUCLEOTIDE SEQUENCE</scope>
    <source>
        <tissue evidence="1">Shoot tissue taken approximately 20 cm above the soil surface</tissue>
    </source>
</reference>
<accession>A0A0A9GAR4</accession>
<sequence length="49" mass="5505">MVHLPGNKSAITSVTCNRKNEYHKKRKAIKTMQQNITNFISLCGSGSRL</sequence>
<organism evidence="1">
    <name type="scientific">Arundo donax</name>
    <name type="common">Giant reed</name>
    <name type="synonym">Donax arundinaceus</name>
    <dbReference type="NCBI Taxonomy" id="35708"/>
    <lineage>
        <taxon>Eukaryota</taxon>
        <taxon>Viridiplantae</taxon>
        <taxon>Streptophyta</taxon>
        <taxon>Embryophyta</taxon>
        <taxon>Tracheophyta</taxon>
        <taxon>Spermatophyta</taxon>
        <taxon>Magnoliopsida</taxon>
        <taxon>Liliopsida</taxon>
        <taxon>Poales</taxon>
        <taxon>Poaceae</taxon>
        <taxon>PACMAD clade</taxon>
        <taxon>Arundinoideae</taxon>
        <taxon>Arundineae</taxon>
        <taxon>Arundo</taxon>
    </lineage>
</organism>
<reference evidence="1" key="1">
    <citation type="submission" date="2014-09" db="EMBL/GenBank/DDBJ databases">
        <authorList>
            <person name="Magalhaes I.L.F."/>
            <person name="Oliveira U."/>
            <person name="Santos F.R."/>
            <person name="Vidigal T.H.D.A."/>
            <person name="Brescovit A.D."/>
            <person name="Santos A.J."/>
        </authorList>
    </citation>
    <scope>NUCLEOTIDE SEQUENCE</scope>
    <source>
        <tissue evidence="1">Shoot tissue taken approximately 20 cm above the soil surface</tissue>
    </source>
</reference>
<protein>
    <submittedName>
        <fullName evidence="1">Uncharacterized protein</fullName>
    </submittedName>
</protein>
<proteinExistence type="predicted"/>
<dbReference type="EMBL" id="GBRH01180098">
    <property type="protein sequence ID" value="JAE17798.1"/>
    <property type="molecule type" value="Transcribed_RNA"/>
</dbReference>